<dbReference type="Proteomes" id="UP000184452">
    <property type="component" value="Unassembled WGS sequence"/>
</dbReference>
<sequence>MDEQKNSGNPGTARRSARERAYEWIGEAILSGRYAEGRFLDEAVLAAEVGTSRTPVREALHRLQAESFVELVPRRGAQVRVVTSTEMKEIYQARFVIESHAATEICRHRRGAPADARELIEEMEAAGRERDWNTMARLDQLFHASLVRHRGNAVLAEMYDAMRPRQVRLSVRTITEAPERLATIEREHRLIAELLGGHDGEAAVAVLATHLREVPEVVRAFPG</sequence>
<protein>
    <submittedName>
        <fullName evidence="5">DNA-binding transcriptional regulator, GntR family</fullName>
    </submittedName>
</protein>
<evidence type="ECO:0000256" key="1">
    <source>
        <dbReference type="ARBA" id="ARBA00023015"/>
    </source>
</evidence>
<dbReference type="GO" id="GO:0003677">
    <property type="term" value="F:DNA binding"/>
    <property type="evidence" value="ECO:0007669"/>
    <property type="project" value="UniProtKB-KW"/>
</dbReference>
<dbReference type="Gene3D" id="1.20.120.530">
    <property type="entry name" value="GntR ligand-binding domain-like"/>
    <property type="match status" value="1"/>
</dbReference>
<evidence type="ECO:0000313" key="5">
    <source>
        <dbReference type="EMBL" id="SHK66847.1"/>
    </source>
</evidence>
<dbReference type="EMBL" id="FQZK01000027">
    <property type="protein sequence ID" value="SHK66847.1"/>
    <property type="molecule type" value="Genomic_DNA"/>
</dbReference>
<dbReference type="InterPro" id="IPR036388">
    <property type="entry name" value="WH-like_DNA-bd_sf"/>
</dbReference>
<organism evidence="5 6">
    <name type="scientific">Nocardiopsis flavescens</name>
    <dbReference type="NCBI Taxonomy" id="758803"/>
    <lineage>
        <taxon>Bacteria</taxon>
        <taxon>Bacillati</taxon>
        <taxon>Actinomycetota</taxon>
        <taxon>Actinomycetes</taxon>
        <taxon>Streptosporangiales</taxon>
        <taxon>Nocardiopsidaceae</taxon>
        <taxon>Nocardiopsis</taxon>
    </lineage>
</organism>
<keyword evidence="6" id="KW-1185">Reference proteome</keyword>
<evidence type="ECO:0000256" key="2">
    <source>
        <dbReference type="ARBA" id="ARBA00023125"/>
    </source>
</evidence>
<proteinExistence type="predicted"/>
<dbReference type="SMART" id="SM00895">
    <property type="entry name" value="FCD"/>
    <property type="match status" value="1"/>
</dbReference>
<gene>
    <name evidence="5" type="ORF">SAMN05421803_12730</name>
</gene>
<accession>A0A1M6UCE5</accession>
<dbReference type="SUPFAM" id="SSF46785">
    <property type="entry name" value="Winged helix' DNA-binding domain"/>
    <property type="match status" value="1"/>
</dbReference>
<dbReference type="RefSeq" id="WP_073383634.1">
    <property type="nucleotide sequence ID" value="NZ_FQZK01000027.1"/>
</dbReference>
<keyword evidence="1" id="KW-0805">Transcription regulation</keyword>
<dbReference type="InterPro" id="IPR036390">
    <property type="entry name" value="WH_DNA-bd_sf"/>
</dbReference>
<evidence type="ECO:0000256" key="3">
    <source>
        <dbReference type="ARBA" id="ARBA00023163"/>
    </source>
</evidence>
<keyword evidence="2 5" id="KW-0238">DNA-binding</keyword>
<dbReference type="OrthoDB" id="4120783at2"/>
<keyword evidence="3" id="KW-0804">Transcription</keyword>
<dbReference type="SUPFAM" id="SSF48008">
    <property type="entry name" value="GntR ligand-binding domain-like"/>
    <property type="match status" value="1"/>
</dbReference>
<dbReference type="STRING" id="758803.SAMN05421803_12730"/>
<evidence type="ECO:0000313" key="6">
    <source>
        <dbReference type="Proteomes" id="UP000184452"/>
    </source>
</evidence>
<evidence type="ECO:0000259" key="4">
    <source>
        <dbReference type="PROSITE" id="PS50949"/>
    </source>
</evidence>
<dbReference type="Gene3D" id="1.10.10.10">
    <property type="entry name" value="Winged helix-like DNA-binding domain superfamily/Winged helix DNA-binding domain"/>
    <property type="match status" value="1"/>
</dbReference>
<name>A0A1M6UCE5_9ACTN</name>
<dbReference type="InterPro" id="IPR008920">
    <property type="entry name" value="TF_FadR/GntR_C"/>
</dbReference>
<dbReference type="Pfam" id="PF00392">
    <property type="entry name" value="GntR"/>
    <property type="match status" value="1"/>
</dbReference>
<dbReference type="InterPro" id="IPR011711">
    <property type="entry name" value="GntR_C"/>
</dbReference>
<dbReference type="Pfam" id="PF07729">
    <property type="entry name" value="FCD"/>
    <property type="match status" value="1"/>
</dbReference>
<dbReference type="SMART" id="SM00345">
    <property type="entry name" value="HTH_GNTR"/>
    <property type="match status" value="1"/>
</dbReference>
<reference evidence="5 6" key="1">
    <citation type="submission" date="2016-11" db="EMBL/GenBank/DDBJ databases">
        <authorList>
            <person name="Jaros S."/>
            <person name="Januszkiewicz K."/>
            <person name="Wedrychowicz H."/>
        </authorList>
    </citation>
    <scope>NUCLEOTIDE SEQUENCE [LARGE SCALE GENOMIC DNA]</scope>
    <source>
        <strain evidence="5 6">CGMCC 4.5723</strain>
    </source>
</reference>
<dbReference type="GO" id="GO:0003700">
    <property type="term" value="F:DNA-binding transcription factor activity"/>
    <property type="evidence" value="ECO:0007669"/>
    <property type="project" value="InterPro"/>
</dbReference>
<dbReference type="AlphaFoldDB" id="A0A1M6UCE5"/>
<dbReference type="PANTHER" id="PTHR43537">
    <property type="entry name" value="TRANSCRIPTIONAL REGULATOR, GNTR FAMILY"/>
    <property type="match status" value="1"/>
</dbReference>
<dbReference type="PANTHER" id="PTHR43537:SF24">
    <property type="entry name" value="GLUCONATE OPERON TRANSCRIPTIONAL REPRESSOR"/>
    <property type="match status" value="1"/>
</dbReference>
<dbReference type="PROSITE" id="PS50949">
    <property type="entry name" value="HTH_GNTR"/>
    <property type="match status" value="1"/>
</dbReference>
<feature type="domain" description="HTH gntR-type" evidence="4">
    <location>
        <begin position="15"/>
        <end position="82"/>
    </location>
</feature>
<dbReference type="CDD" id="cd07377">
    <property type="entry name" value="WHTH_GntR"/>
    <property type="match status" value="1"/>
</dbReference>
<dbReference type="InterPro" id="IPR000524">
    <property type="entry name" value="Tscrpt_reg_HTH_GntR"/>
</dbReference>